<sequence length="180" mass="18785">MLLKQTYRGQKLVTLVVMSFIFIGGNSGISDAQNVSGPGQSWSATWGFSSPSDRSLRLQAAQAIRNAERGSDPTTIVNNYNDNRSNYQEVVTESGTLGAIDFQIGDEIGQNTNAVGAMNTGSTEISITGDGNLVDAINSADSNGCVDGSVLNETLSLLGALEQGNGFDVQLGNSPNSACD</sequence>
<dbReference type="RefSeq" id="WP_249060655.1">
    <property type="nucleotide sequence ID" value="NZ_JALZWP010000022.1"/>
</dbReference>
<evidence type="ECO:0000313" key="2">
    <source>
        <dbReference type="Proteomes" id="UP001202550"/>
    </source>
</evidence>
<gene>
    <name evidence="1" type="ORF">M3N55_15095</name>
</gene>
<proteinExistence type="predicted"/>
<keyword evidence="2" id="KW-1185">Reference proteome</keyword>
<accession>A0ABT0M5B4</accession>
<dbReference type="EMBL" id="JALZWP010000022">
    <property type="protein sequence ID" value="MCL1630060.1"/>
    <property type="molecule type" value="Genomic_DNA"/>
</dbReference>
<reference evidence="1 2" key="1">
    <citation type="submission" date="2022-05" db="EMBL/GenBank/DDBJ databases">
        <title>Seasonal and diel survey of microbial diversity of the Tyrrhenian coast.</title>
        <authorList>
            <person name="Gattoni G."/>
            <person name="Corral P."/>
        </authorList>
    </citation>
    <scope>NUCLEOTIDE SEQUENCE [LARGE SCALE GENOMIC DNA]</scope>
    <source>
        <strain evidence="1 2">V10</strain>
    </source>
</reference>
<name>A0ABT0M5B4_9RHOB</name>
<evidence type="ECO:0008006" key="3">
    <source>
        <dbReference type="Google" id="ProtNLM"/>
    </source>
</evidence>
<organism evidence="1 2">
    <name type="scientific">Roseinatronobacter domitianus</name>
    <dbReference type="NCBI Taxonomy" id="2940293"/>
    <lineage>
        <taxon>Bacteria</taxon>
        <taxon>Pseudomonadati</taxon>
        <taxon>Pseudomonadota</taxon>
        <taxon>Alphaproteobacteria</taxon>
        <taxon>Rhodobacterales</taxon>
        <taxon>Paracoccaceae</taxon>
        <taxon>Roseinatronobacter</taxon>
    </lineage>
</organism>
<dbReference type="Proteomes" id="UP001202550">
    <property type="component" value="Unassembled WGS sequence"/>
</dbReference>
<protein>
    <recommendedName>
        <fullName evidence="3">Curlin associated repeat-containing protein</fullName>
    </recommendedName>
</protein>
<evidence type="ECO:0000313" key="1">
    <source>
        <dbReference type="EMBL" id="MCL1630060.1"/>
    </source>
</evidence>
<comment type="caution">
    <text evidence="1">The sequence shown here is derived from an EMBL/GenBank/DDBJ whole genome shotgun (WGS) entry which is preliminary data.</text>
</comment>